<evidence type="ECO:0000313" key="1">
    <source>
        <dbReference type="EMBL" id="KAI3665155.1"/>
    </source>
</evidence>
<comment type="caution">
    <text evidence="1">The sequence shown here is derived from an EMBL/GenBank/DDBJ whole genome shotgun (WGS) entry which is preliminary data.</text>
</comment>
<reference evidence="2" key="1">
    <citation type="journal article" date="2022" name="Mol. Ecol. Resour.">
        <title>The genomes of chicory, endive, great burdock and yacon provide insights into Asteraceae palaeo-polyploidization history and plant inulin production.</title>
        <authorList>
            <person name="Fan W."/>
            <person name="Wang S."/>
            <person name="Wang H."/>
            <person name="Wang A."/>
            <person name="Jiang F."/>
            <person name="Liu H."/>
            <person name="Zhao H."/>
            <person name="Xu D."/>
            <person name="Zhang Y."/>
        </authorList>
    </citation>
    <scope>NUCLEOTIDE SEQUENCE [LARGE SCALE GENOMIC DNA]</scope>
    <source>
        <strain evidence="2">cv. Niubang</strain>
    </source>
</reference>
<gene>
    <name evidence="1" type="ORF">L6452_43776</name>
</gene>
<sequence>MLGADLSQEPGMDFTLEAGIAQTASRPSDVSSPFQSSLGELPHNSYAVVGLCHAGVIHPLSLSTFNQELRDQDISDDGTTATDIHMHDASDNDDDSDDSRPTNDSHRLPPHIGIVPHMLTSDLPQQPHQPTQTGSSKQKHDDQDDLDRHEEEKKFLRTSDISQVNIETTMAEAQDVNPKTTQGTGSVLRSKKILRAKQWQEQALQATKVKVNELFEFFDNEF</sequence>
<name>A0ACB8XHV1_ARCLA</name>
<accession>A0ACB8XHV1</accession>
<evidence type="ECO:0000313" key="2">
    <source>
        <dbReference type="Proteomes" id="UP001055879"/>
    </source>
</evidence>
<organism evidence="1 2">
    <name type="scientific">Arctium lappa</name>
    <name type="common">Greater burdock</name>
    <name type="synonym">Lappa major</name>
    <dbReference type="NCBI Taxonomy" id="4217"/>
    <lineage>
        <taxon>Eukaryota</taxon>
        <taxon>Viridiplantae</taxon>
        <taxon>Streptophyta</taxon>
        <taxon>Embryophyta</taxon>
        <taxon>Tracheophyta</taxon>
        <taxon>Spermatophyta</taxon>
        <taxon>Magnoliopsida</taxon>
        <taxon>eudicotyledons</taxon>
        <taxon>Gunneridae</taxon>
        <taxon>Pentapetalae</taxon>
        <taxon>asterids</taxon>
        <taxon>campanulids</taxon>
        <taxon>Asterales</taxon>
        <taxon>Asteraceae</taxon>
        <taxon>Carduoideae</taxon>
        <taxon>Cardueae</taxon>
        <taxon>Arctiinae</taxon>
        <taxon>Arctium</taxon>
    </lineage>
</organism>
<dbReference type="Proteomes" id="UP001055879">
    <property type="component" value="Linkage Group LG18"/>
</dbReference>
<dbReference type="EMBL" id="CM042064">
    <property type="protein sequence ID" value="KAI3665155.1"/>
    <property type="molecule type" value="Genomic_DNA"/>
</dbReference>
<protein>
    <submittedName>
        <fullName evidence="1">Uncharacterized protein</fullName>
    </submittedName>
</protein>
<proteinExistence type="predicted"/>
<keyword evidence="2" id="KW-1185">Reference proteome</keyword>
<reference evidence="1 2" key="2">
    <citation type="journal article" date="2022" name="Mol. Ecol. Resour.">
        <title>The genomes of chicory, endive, great burdock and yacon provide insights into Asteraceae paleo-polyploidization history and plant inulin production.</title>
        <authorList>
            <person name="Fan W."/>
            <person name="Wang S."/>
            <person name="Wang H."/>
            <person name="Wang A."/>
            <person name="Jiang F."/>
            <person name="Liu H."/>
            <person name="Zhao H."/>
            <person name="Xu D."/>
            <person name="Zhang Y."/>
        </authorList>
    </citation>
    <scope>NUCLEOTIDE SEQUENCE [LARGE SCALE GENOMIC DNA]</scope>
    <source>
        <strain evidence="2">cv. Niubang</strain>
    </source>
</reference>